<evidence type="ECO:0000256" key="1">
    <source>
        <dbReference type="SAM" id="Phobius"/>
    </source>
</evidence>
<dbReference type="RefSeq" id="WP_092451556.1">
    <property type="nucleotide sequence ID" value="NZ_FOJI01000003.1"/>
</dbReference>
<gene>
    <name evidence="2" type="ORF">SAMN05421659_103309</name>
</gene>
<sequence length="171" mass="19984">MKKVLLILISIFILIFIIGLGCFTHFKAEQEAIKKNDKLEAEKGFEELILFCNENHDDIEEISVEVNKIIKDNSSINYAGDIVSQITNPKWKQLSKQLQISYPEDFNLSYNMVSYHDYSRQKKGPYSLYVVYFNESEENIQNYLSGRFVSPSRYTKVSNHLYVCLFETQLV</sequence>
<evidence type="ECO:0000313" key="2">
    <source>
        <dbReference type="EMBL" id="SEW03959.1"/>
    </source>
</evidence>
<keyword evidence="1" id="KW-1133">Transmembrane helix</keyword>
<evidence type="ECO:0008006" key="4">
    <source>
        <dbReference type="Google" id="ProtNLM"/>
    </source>
</evidence>
<feature type="transmembrane region" description="Helical" evidence="1">
    <location>
        <begin position="6"/>
        <end position="26"/>
    </location>
</feature>
<dbReference type="STRING" id="99656.SAMN05421659_103309"/>
<keyword evidence="1" id="KW-0812">Transmembrane</keyword>
<dbReference type="AlphaFoldDB" id="A0A1I0NRF5"/>
<keyword evidence="3" id="KW-1185">Reference proteome</keyword>
<dbReference type="Proteomes" id="UP000199701">
    <property type="component" value="Unassembled WGS sequence"/>
</dbReference>
<name>A0A1I0NRF5_9FIRM</name>
<keyword evidence="1" id="KW-0472">Membrane</keyword>
<evidence type="ECO:0000313" key="3">
    <source>
        <dbReference type="Proteomes" id="UP000199701"/>
    </source>
</evidence>
<dbReference type="PROSITE" id="PS51257">
    <property type="entry name" value="PROKAR_LIPOPROTEIN"/>
    <property type="match status" value="1"/>
</dbReference>
<proteinExistence type="predicted"/>
<dbReference type="EMBL" id="FOJI01000003">
    <property type="protein sequence ID" value="SEW03959.1"/>
    <property type="molecule type" value="Genomic_DNA"/>
</dbReference>
<reference evidence="2 3" key="1">
    <citation type="submission" date="2016-10" db="EMBL/GenBank/DDBJ databases">
        <authorList>
            <person name="de Groot N.N."/>
        </authorList>
    </citation>
    <scope>NUCLEOTIDE SEQUENCE [LARGE SCALE GENOMIC DNA]</scope>
    <source>
        <strain evidence="2 3">DSM 9179</strain>
    </source>
</reference>
<organism evidence="2 3">
    <name type="scientific">[Clostridium] fimetarium</name>
    <dbReference type="NCBI Taxonomy" id="99656"/>
    <lineage>
        <taxon>Bacteria</taxon>
        <taxon>Bacillati</taxon>
        <taxon>Bacillota</taxon>
        <taxon>Clostridia</taxon>
        <taxon>Lachnospirales</taxon>
        <taxon>Lachnospiraceae</taxon>
    </lineage>
</organism>
<protein>
    <recommendedName>
        <fullName evidence="4">Lipoprotein</fullName>
    </recommendedName>
</protein>
<accession>A0A1I0NRF5</accession>